<name>A0A0F9H5R0_9ZZZZ</name>
<dbReference type="EMBL" id="LAZR01015998">
    <property type="protein sequence ID" value="KKM06419.1"/>
    <property type="molecule type" value="Genomic_DNA"/>
</dbReference>
<organism evidence="1">
    <name type="scientific">marine sediment metagenome</name>
    <dbReference type="NCBI Taxonomy" id="412755"/>
    <lineage>
        <taxon>unclassified sequences</taxon>
        <taxon>metagenomes</taxon>
        <taxon>ecological metagenomes</taxon>
    </lineage>
</organism>
<protein>
    <submittedName>
        <fullName evidence="1">Uncharacterized protein</fullName>
    </submittedName>
</protein>
<comment type="caution">
    <text evidence="1">The sequence shown here is derived from an EMBL/GenBank/DDBJ whole genome shotgun (WGS) entry which is preliminary data.</text>
</comment>
<reference evidence="1" key="1">
    <citation type="journal article" date="2015" name="Nature">
        <title>Complex archaea that bridge the gap between prokaryotes and eukaryotes.</title>
        <authorList>
            <person name="Spang A."/>
            <person name="Saw J.H."/>
            <person name="Jorgensen S.L."/>
            <person name="Zaremba-Niedzwiedzka K."/>
            <person name="Martijn J."/>
            <person name="Lind A.E."/>
            <person name="van Eijk R."/>
            <person name="Schleper C."/>
            <person name="Guy L."/>
            <person name="Ettema T.J."/>
        </authorList>
    </citation>
    <scope>NUCLEOTIDE SEQUENCE</scope>
</reference>
<evidence type="ECO:0000313" key="1">
    <source>
        <dbReference type="EMBL" id="KKM06419.1"/>
    </source>
</evidence>
<gene>
    <name evidence="1" type="ORF">LCGC14_1744160</name>
</gene>
<dbReference type="AlphaFoldDB" id="A0A0F9H5R0"/>
<accession>A0A0F9H5R0</accession>
<proteinExistence type="predicted"/>
<sequence length="63" mass="7820">MDLRPECDTPRYIDTIAHEKMDHKVYWETKVQHRKYKIVDVNKLRELVKELYKGRENKIARKY</sequence>